<gene>
    <name evidence="1" type="ORF">H5410_031119</name>
</gene>
<keyword evidence="2" id="KW-1185">Reference proteome</keyword>
<proteinExistence type="predicted"/>
<evidence type="ECO:0000313" key="2">
    <source>
        <dbReference type="Proteomes" id="UP000824120"/>
    </source>
</evidence>
<dbReference type="Proteomes" id="UP000824120">
    <property type="component" value="Chromosome 6"/>
</dbReference>
<dbReference type="AlphaFoldDB" id="A0A9J5YI84"/>
<dbReference type="EMBL" id="JACXVP010000006">
    <property type="protein sequence ID" value="KAG5599749.1"/>
    <property type="molecule type" value="Genomic_DNA"/>
</dbReference>
<reference evidence="1 2" key="1">
    <citation type="submission" date="2020-09" db="EMBL/GenBank/DDBJ databases">
        <title>De no assembly of potato wild relative species, Solanum commersonii.</title>
        <authorList>
            <person name="Cho K."/>
        </authorList>
    </citation>
    <scope>NUCLEOTIDE SEQUENCE [LARGE SCALE GENOMIC DNA]</scope>
    <source>
        <strain evidence="1">LZ3.2</strain>
        <tissue evidence="1">Leaf</tissue>
    </source>
</reference>
<evidence type="ECO:0000313" key="1">
    <source>
        <dbReference type="EMBL" id="KAG5599749.1"/>
    </source>
</evidence>
<accession>A0A9J5YI84</accession>
<comment type="caution">
    <text evidence="1">The sequence shown here is derived from an EMBL/GenBank/DDBJ whole genome shotgun (WGS) entry which is preliminary data.</text>
</comment>
<protein>
    <submittedName>
        <fullName evidence="1">Uncharacterized protein</fullName>
    </submittedName>
</protein>
<organism evidence="1 2">
    <name type="scientific">Solanum commersonii</name>
    <name type="common">Commerson's wild potato</name>
    <name type="synonym">Commerson's nightshade</name>
    <dbReference type="NCBI Taxonomy" id="4109"/>
    <lineage>
        <taxon>Eukaryota</taxon>
        <taxon>Viridiplantae</taxon>
        <taxon>Streptophyta</taxon>
        <taxon>Embryophyta</taxon>
        <taxon>Tracheophyta</taxon>
        <taxon>Spermatophyta</taxon>
        <taxon>Magnoliopsida</taxon>
        <taxon>eudicotyledons</taxon>
        <taxon>Gunneridae</taxon>
        <taxon>Pentapetalae</taxon>
        <taxon>asterids</taxon>
        <taxon>lamiids</taxon>
        <taxon>Solanales</taxon>
        <taxon>Solanaceae</taxon>
        <taxon>Solanoideae</taxon>
        <taxon>Solaneae</taxon>
        <taxon>Solanum</taxon>
    </lineage>
</organism>
<sequence length="81" mass="9453">MNGYNLPNQGYQGKAPYYARPGYHGNHTLMQVQATQGTVLLLNPSYYDMKWPHQVRLSYKHPLMLVEATLEWYDFSIQGYP</sequence>
<name>A0A9J5YI84_SOLCO</name>